<accession>D3BVC4</accession>
<evidence type="ECO:0000313" key="1">
    <source>
        <dbReference type="EMBL" id="EFA74681.1"/>
    </source>
</evidence>
<dbReference type="Proteomes" id="UP000001396">
    <property type="component" value="Unassembled WGS sequence"/>
</dbReference>
<comment type="caution">
    <text evidence="1">The sequence shown here is derived from an EMBL/GenBank/DDBJ whole genome shotgun (WGS) entry which is preliminary data.</text>
</comment>
<dbReference type="InParanoid" id="D3BVC4"/>
<name>D3BVC4_HETP5</name>
<proteinExistence type="predicted"/>
<evidence type="ECO:0000313" key="2">
    <source>
        <dbReference type="Proteomes" id="UP000001396"/>
    </source>
</evidence>
<keyword evidence="2" id="KW-1185">Reference proteome</keyword>
<dbReference type="EMBL" id="ADBJ01000062">
    <property type="protein sequence ID" value="EFA74681.1"/>
    <property type="molecule type" value="Genomic_DNA"/>
</dbReference>
<gene>
    <name evidence="1" type="ORF">PPL_11650</name>
</gene>
<dbReference type="AlphaFoldDB" id="D3BVC4"/>
<dbReference type="GeneID" id="31367118"/>
<dbReference type="RefSeq" id="XP_020426815.1">
    <property type="nucleotide sequence ID" value="XM_020582399.1"/>
</dbReference>
<organism evidence="1 2">
    <name type="scientific">Heterostelium pallidum (strain ATCC 26659 / Pp 5 / PN500)</name>
    <name type="common">Cellular slime mold</name>
    <name type="synonym">Polysphondylium pallidum</name>
    <dbReference type="NCBI Taxonomy" id="670386"/>
    <lineage>
        <taxon>Eukaryota</taxon>
        <taxon>Amoebozoa</taxon>
        <taxon>Evosea</taxon>
        <taxon>Eumycetozoa</taxon>
        <taxon>Dictyostelia</taxon>
        <taxon>Acytosteliales</taxon>
        <taxon>Acytosteliaceae</taxon>
        <taxon>Heterostelium</taxon>
    </lineage>
</organism>
<protein>
    <submittedName>
        <fullName evidence="1">Uncharacterized protein</fullName>
    </submittedName>
</protein>
<reference evidence="1 2" key="1">
    <citation type="journal article" date="2011" name="Genome Res.">
        <title>Phylogeny-wide analysis of social amoeba genomes highlights ancient origins for complex intercellular communication.</title>
        <authorList>
            <person name="Heidel A.J."/>
            <person name="Lawal H.M."/>
            <person name="Felder M."/>
            <person name="Schilde C."/>
            <person name="Helps N.R."/>
            <person name="Tunggal B."/>
            <person name="Rivero F."/>
            <person name="John U."/>
            <person name="Schleicher M."/>
            <person name="Eichinger L."/>
            <person name="Platzer M."/>
            <person name="Noegel A.A."/>
            <person name="Schaap P."/>
            <person name="Gloeckner G."/>
        </authorList>
    </citation>
    <scope>NUCLEOTIDE SEQUENCE [LARGE SCALE GENOMIC DNA]</scope>
    <source>
        <strain evidence="2">ATCC 26659 / Pp 5 / PN500</strain>
    </source>
</reference>
<sequence length="60" mass="6807">MKEATKKTNFNKQFSVVSRSEDYLWDAIQGNKFCCCVQACVYDSDCGPTGRCINTRCVSR</sequence>